<dbReference type="EMBL" id="SEZK01000001">
    <property type="protein sequence ID" value="RYU54757.1"/>
    <property type="molecule type" value="Genomic_DNA"/>
</dbReference>
<gene>
    <name evidence="3" type="ORF">ERW53_01700</name>
    <name evidence="2" type="ORF">ERW57_00470</name>
</gene>
<evidence type="ECO:0000313" key="5">
    <source>
        <dbReference type="Proteomes" id="UP000294166"/>
    </source>
</evidence>
<evidence type="ECO:0000313" key="4">
    <source>
        <dbReference type="Proteomes" id="UP000294063"/>
    </source>
</evidence>
<evidence type="ECO:0000313" key="2">
    <source>
        <dbReference type="EMBL" id="RYU54757.1"/>
    </source>
</evidence>
<evidence type="ECO:0008006" key="6">
    <source>
        <dbReference type="Google" id="ProtNLM"/>
    </source>
</evidence>
<keyword evidence="1" id="KW-0732">Signal</keyword>
<dbReference type="RefSeq" id="WP_130046669.1">
    <property type="nucleotide sequence ID" value="NZ_SEZK01000001.1"/>
</dbReference>
<comment type="caution">
    <text evidence="2">The sequence shown here is derived from an EMBL/GenBank/DDBJ whole genome shotgun (WGS) entry which is preliminary data.</text>
</comment>
<protein>
    <recommendedName>
        <fullName evidence="6">Fimbrial protein</fullName>
    </recommendedName>
</protein>
<dbReference type="AlphaFoldDB" id="A0A4Q5L072"/>
<feature type="chain" id="PRO_5020308725" description="Fimbrial protein" evidence="1">
    <location>
        <begin position="24"/>
        <end position="346"/>
    </location>
</feature>
<evidence type="ECO:0000256" key="1">
    <source>
        <dbReference type="SAM" id="SignalP"/>
    </source>
</evidence>
<name>A0A4Q5L072_9GAMM</name>
<reference evidence="4 5" key="1">
    <citation type="submission" date="2019-02" db="EMBL/GenBank/DDBJ databases">
        <title>Genome sequences of Aliivibrio finisterrensis strains from farmed Atlantic salmon.</title>
        <authorList>
            <person name="Bowman J.P."/>
        </authorList>
    </citation>
    <scope>NUCLEOTIDE SEQUENCE [LARGE SCALE GENOMIC DNA]</scope>
    <source>
        <strain evidence="3 5">A21</strain>
        <strain evidence="2 4">A46</strain>
    </source>
</reference>
<keyword evidence="5" id="KW-1185">Reference proteome</keyword>
<dbReference type="Proteomes" id="UP000294063">
    <property type="component" value="Unassembled WGS sequence"/>
</dbReference>
<feature type="signal peptide" evidence="1">
    <location>
        <begin position="1"/>
        <end position="23"/>
    </location>
</feature>
<organism evidence="2 4">
    <name type="scientific">Aliivibrio finisterrensis</name>
    <dbReference type="NCBI Taxonomy" id="511998"/>
    <lineage>
        <taxon>Bacteria</taxon>
        <taxon>Pseudomonadati</taxon>
        <taxon>Pseudomonadota</taxon>
        <taxon>Gammaproteobacteria</taxon>
        <taxon>Vibrionales</taxon>
        <taxon>Vibrionaceae</taxon>
        <taxon>Aliivibrio</taxon>
    </lineage>
</organism>
<accession>A0A4Q5L072</accession>
<sequence length="346" mass="36906">MIFRLVSHIFIIALSISSFSASASFRINADADPSSVTWDNVVVNGGDMLPSMWETPPSLQATKAFIPATFNSVPATEVILTGGAGETSTPIAIDIKGMQYNTSGISYNEESSGLGASCSMDNIAQPIISVQGSNCISTTKLTSGIATSPFIFFRPIFFIDDASITSALNGLPEGVYSGVVPIAIRYYYEEAGGILSYRTINETLLITINYVPVQINDIIVSGDGVMEPIYDTTNLSVSSTTDYDITVNGYFNNGLVLTLPAGEDYELLNVSDSNISIPYSINCSQCSHTNLVNNGALINSEVTIGANSGVQTSLNFMLNFDYEVNGETLISGDYNDSIIITIEPGI</sequence>
<dbReference type="Proteomes" id="UP000294166">
    <property type="component" value="Unassembled WGS sequence"/>
</dbReference>
<dbReference type="EMBL" id="SEZN01000002">
    <property type="protein sequence ID" value="RYU66859.1"/>
    <property type="molecule type" value="Genomic_DNA"/>
</dbReference>
<proteinExistence type="predicted"/>
<evidence type="ECO:0000313" key="3">
    <source>
        <dbReference type="EMBL" id="RYU66859.1"/>
    </source>
</evidence>